<comment type="subunit">
    <text evidence="2">Homodimer.</text>
</comment>
<proteinExistence type="predicted"/>
<dbReference type="InterPro" id="IPR039344">
    <property type="entry name" value="MBLAC1"/>
</dbReference>
<comment type="caution">
    <text evidence="8">The sequence shown here is derived from an EMBL/GenBank/DDBJ whole genome shotgun (WGS) entry which is preliminary data.</text>
</comment>
<evidence type="ECO:0000259" key="7">
    <source>
        <dbReference type="SMART" id="SM00849"/>
    </source>
</evidence>
<dbReference type="InterPro" id="IPR036866">
    <property type="entry name" value="RibonucZ/Hydroxyglut_hydro"/>
</dbReference>
<dbReference type="GO" id="GO:0005829">
    <property type="term" value="C:cytosol"/>
    <property type="evidence" value="ECO:0007669"/>
    <property type="project" value="UniProtKB-SubCell"/>
</dbReference>
<evidence type="ECO:0000313" key="8">
    <source>
        <dbReference type="EMBL" id="KKQ92133.1"/>
    </source>
</evidence>
<dbReference type="EMBL" id="LBVU01000003">
    <property type="protein sequence ID" value="KKQ92133.1"/>
    <property type="molecule type" value="Genomic_DNA"/>
</dbReference>
<dbReference type="PANTHER" id="PTHR23200">
    <property type="entry name" value="METALLO-BETA-LACTAMASE DOMAIN-CONTAINING PROTEIN 1"/>
    <property type="match status" value="1"/>
</dbReference>
<organism evidence="8 9">
    <name type="scientific">Candidatus Woesebacteria bacterium GW2011_GWB1_39_10</name>
    <dbReference type="NCBI Taxonomy" id="1618572"/>
    <lineage>
        <taxon>Bacteria</taxon>
        <taxon>Candidatus Woeseibacteriota</taxon>
    </lineage>
</organism>
<dbReference type="Proteomes" id="UP000034774">
    <property type="component" value="Unassembled WGS sequence"/>
</dbReference>
<dbReference type="SUPFAM" id="SSF56281">
    <property type="entry name" value="Metallo-hydrolase/oxidoreductase"/>
    <property type="match status" value="1"/>
</dbReference>
<dbReference type="AlphaFoldDB" id="A0A0G0LJR3"/>
<dbReference type="CDD" id="cd07711">
    <property type="entry name" value="MBLAC1-like_MBL-fold"/>
    <property type="match status" value="1"/>
</dbReference>
<dbReference type="PANTHER" id="PTHR23200:SF48">
    <property type="entry name" value="METALLO-BETA-LACTAMASE DOMAIN-CONTAINING PROTEIN 1"/>
    <property type="match status" value="1"/>
</dbReference>
<dbReference type="STRING" id="1618572.UT17_C0003G0156"/>
<comment type="subcellular location">
    <subcellularLocation>
        <location evidence="1">Cytoplasm</location>
        <location evidence="1">Cytosol</location>
    </subcellularLocation>
</comment>
<comment type="function">
    <text evidence="6">Endoribonuclease that catalyzes the hydrolysis of histone-coding pre-mRNA 3'-end. Involved in histone pre-mRNA processing during the S-phase of the cell cycle, which is required for entering/progressing through S-phase. Cleaves histone pre-mRNA at a major and a minor cleavage site after the 5'-ACCCA-3' and the 5'-ACCCACA-3' sequence, respectively, and located downstream of the stem-loop. May require the presence of the HDE element located at the histone pre-RNA 3'-end to avoid non-specific cleavage.</text>
</comment>
<evidence type="ECO:0000256" key="4">
    <source>
        <dbReference type="ARBA" id="ARBA00032988"/>
    </source>
</evidence>
<evidence type="ECO:0000256" key="3">
    <source>
        <dbReference type="ARBA" id="ARBA00014856"/>
    </source>
</evidence>
<dbReference type="Pfam" id="PF00753">
    <property type="entry name" value="Lactamase_B"/>
    <property type="match status" value="1"/>
</dbReference>
<evidence type="ECO:0000256" key="2">
    <source>
        <dbReference type="ARBA" id="ARBA00011738"/>
    </source>
</evidence>
<dbReference type="InterPro" id="IPR001279">
    <property type="entry name" value="Metallo-B-lactamas"/>
</dbReference>
<accession>A0A0G0LJR3</accession>
<evidence type="ECO:0000256" key="1">
    <source>
        <dbReference type="ARBA" id="ARBA00004514"/>
    </source>
</evidence>
<dbReference type="Gene3D" id="3.60.15.10">
    <property type="entry name" value="Ribonuclease Z/Hydroxyacylglutathione hydrolase-like"/>
    <property type="match status" value="1"/>
</dbReference>
<evidence type="ECO:0000313" key="9">
    <source>
        <dbReference type="Proteomes" id="UP000034774"/>
    </source>
</evidence>
<dbReference type="SMART" id="SM00849">
    <property type="entry name" value="Lactamase_B"/>
    <property type="match status" value="1"/>
</dbReference>
<protein>
    <recommendedName>
        <fullName evidence="3">Metallo-beta-lactamase domain-containing protein 1</fullName>
    </recommendedName>
    <alternativeName>
        <fullName evidence="4">Endoribonuclease MBLAC1</fullName>
    </alternativeName>
</protein>
<comment type="catalytic activity">
    <reaction evidence="5">
        <text>a ribonucleotidyl-ribonucleotide-RNA + H2O = a 3'-end ribonucleotide-RNA + a 5'-end 5'-phospho-ribonucleoside-RNA + H(+)</text>
        <dbReference type="Rhea" id="RHEA:68096"/>
        <dbReference type="Rhea" id="RHEA-COMP:15179"/>
        <dbReference type="Rhea" id="RHEA-COMP:17355"/>
        <dbReference type="Rhea" id="RHEA-COMP:17428"/>
        <dbReference type="ChEBI" id="CHEBI:15377"/>
        <dbReference type="ChEBI" id="CHEBI:15378"/>
        <dbReference type="ChEBI" id="CHEBI:74896"/>
        <dbReference type="ChEBI" id="CHEBI:138282"/>
        <dbReference type="ChEBI" id="CHEBI:173118"/>
    </reaction>
    <physiologicalReaction direction="left-to-right" evidence="5">
        <dbReference type="Rhea" id="RHEA:68097"/>
    </physiologicalReaction>
</comment>
<sequence length="195" mass="21952">MNKAKVLVEGYAHPNEDGSYTASPTCTLVESNGKKFLVDPGTSREKLLEALKKENINESDLSFIYLSHYHPDHWLNTRLFPNLDIYDGEICWSGDREIFHQGKLPDVDVEILKTPGHATEDTSLLIETEDGVVCICPDVFWWEDGKQKSDNVEDLLNLEDPFANDKEALLASRKLVLSKAHIIIPGHGKMFKVAT</sequence>
<feature type="domain" description="Metallo-beta-lactamase" evidence="7">
    <location>
        <begin position="23"/>
        <end position="187"/>
    </location>
</feature>
<evidence type="ECO:0000256" key="6">
    <source>
        <dbReference type="ARBA" id="ARBA00045869"/>
    </source>
</evidence>
<evidence type="ECO:0000256" key="5">
    <source>
        <dbReference type="ARBA" id="ARBA00044690"/>
    </source>
</evidence>
<gene>
    <name evidence="8" type="ORF">UT17_C0003G0156</name>
</gene>
<reference evidence="8 9" key="1">
    <citation type="journal article" date="2015" name="Nature">
        <title>rRNA introns, odd ribosomes, and small enigmatic genomes across a large radiation of phyla.</title>
        <authorList>
            <person name="Brown C.T."/>
            <person name="Hug L.A."/>
            <person name="Thomas B.C."/>
            <person name="Sharon I."/>
            <person name="Castelle C.J."/>
            <person name="Singh A."/>
            <person name="Wilkins M.J."/>
            <person name="Williams K.H."/>
            <person name="Banfield J.F."/>
        </authorList>
    </citation>
    <scope>NUCLEOTIDE SEQUENCE [LARGE SCALE GENOMIC DNA]</scope>
</reference>
<name>A0A0G0LJR3_9BACT</name>